<feature type="region of interest" description="Disordered" evidence="1">
    <location>
        <begin position="150"/>
        <end position="206"/>
    </location>
</feature>
<evidence type="ECO:0000256" key="1">
    <source>
        <dbReference type="SAM" id="MobiDB-lite"/>
    </source>
</evidence>
<proteinExistence type="predicted"/>
<reference evidence="3" key="1">
    <citation type="submission" date="2023-03" db="EMBL/GenBank/DDBJ databases">
        <title>Andean soil-derived lignocellulolytic bacterial consortium as a source of novel taxa and putative plastic-active enzymes.</title>
        <authorList>
            <person name="Diaz-Garcia L."/>
            <person name="Chuvochina M."/>
            <person name="Feuerriegel G."/>
            <person name="Bunk B."/>
            <person name="Sproer C."/>
            <person name="Streit W.R."/>
            <person name="Rodriguez L.M."/>
            <person name="Overmann J."/>
            <person name="Jimenez D.J."/>
        </authorList>
    </citation>
    <scope>NUCLEOTIDE SEQUENCE</scope>
    <source>
        <strain evidence="3">MAG 26</strain>
    </source>
</reference>
<dbReference type="AlphaFoldDB" id="A0AAJ5X976"/>
<sequence length="206" mass="20957">MTELAAPSLRPARWLTCIALLAGAALSPLHAQVQAPAEQTSHVCRVSAGDADDTGARPIYAGCWGTGLILGDADEFESFTNNALEATLAVLEHNGRTRVLLLRQTVGGLPMVEDLGSVLAASSGRGPLGTIEGLSLDYSQFESSGMIAVSDGNADEQGEGQARGHATSALSQAAESGDPPGVSPGQIDIGALIQNDPAGAPEQSAQ</sequence>
<dbReference type="EMBL" id="CP119316">
    <property type="protein sequence ID" value="WEK46399.1"/>
    <property type="molecule type" value="Genomic_DNA"/>
</dbReference>
<keyword evidence="2" id="KW-0732">Signal</keyword>
<organism evidence="3 4">
    <name type="scientific">Candidatus Andeanibacterium colombiense</name>
    <dbReference type="NCBI Taxonomy" id="3121345"/>
    <lineage>
        <taxon>Bacteria</taxon>
        <taxon>Pseudomonadati</taxon>
        <taxon>Pseudomonadota</taxon>
        <taxon>Alphaproteobacteria</taxon>
        <taxon>Sphingomonadales</taxon>
        <taxon>Sphingomonadaceae</taxon>
        <taxon>Candidatus Andeanibacterium</taxon>
    </lineage>
</organism>
<evidence type="ECO:0000256" key="2">
    <source>
        <dbReference type="SAM" id="SignalP"/>
    </source>
</evidence>
<gene>
    <name evidence="3" type="ORF">P0Y56_15525</name>
</gene>
<protein>
    <submittedName>
        <fullName evidence="3">Uncharacterized protein</fullName>
    </submittedName>
</protein>
<evidence type="ECO:0000313" key="4">
    <source>
        <dbReference type="Proteomes" id="UP001218362"/>
    </source>
</evidence>
<dbReference type="Proteomes" id="UP001218362">
    <property type="component" value="Chromosome"/>
</dbReference>
<accession>A0AAJ5X976</accession>
<feature type="chain" id="PRO_5042543135" evidence="2">
    <location>
        <begin position="32"/>
        <end position="206"/>
    </location>
</feature>
<evidence type="ECO:0000313" key="3">
    <source>
        <dbReference type="EMBL" id="WEK46399.1"/>
    </source>
</evidence>
<dbReference type="KEGG" id="acob:P0Y56_15525"/>
<feature type="signal peptide" evidence="2">
    <location>
        <begin position="1"/>
        <end position="31"/>
    </location>
</feature>
<name>A0AAJ5X976_9SPHN</name>